<comment type="caution">
    <text evidence="2">The sequence shown here is derived from an EMBL/GenBank/DDBJ whole genome shotgun (WGS) entry which is preliminary data.</text>
</comment>
<gene>
    <name evidence="2" type="ORF">HAX54_009092</name>
</gene>
<proteinExistence type="predicted"/>
<accession>A0ABS8RVX7</accession>
<dbReference type="Proteomes" id="UP000823775">
    <property type="component" value="Unassembled WGS sequence"/>
</dbReference>
<name>A0ABS8RVX7_DATST</name>
<feature type="chain" id="PRO_5046624443" evidence="1">
    <location>
        <begin position="27"/>
        <end position="96"/>
    </location>
</feature>
<dbReference type="EMBL" id="JACEIK010000149">
    <property type="protein sequence ID" value="MCD7450945.1"/>
    <property type="molecule type" value="Genomic_DNA"/>
</dbReference>
<feature type="signal peptide" evidence="1">
    <location>
        <begin position="1"/>
        <end position="26"/>
    </location>
</feature>
<reference evidence="2 3" key="1">
    <citation type="journal article" date="2021" name="BMC Genomics">
        <title>Datura genome reveals duplications of psychoactive alkaloid biosynthetic genes and high mutation rate following tissue culture.</title>
        <authorList>
            <person name="Rajewski A."/>
            <person name="Carter-House D."/>
            <person name="Stajich J."/>
            <person name="Litt A."/>
        </authorList>
    </citation>
    <scope>NUCLEOTIDE SEQUENCE [LARGE SCALE GENOMIC DNA]</scope>
    <source>
        <strain evidence="2">AR-01</strain>
    </source>
</reference>
<sequence>VSLFLSFLLLVLYLKPFICVCRVTHGIGLPVSTYHVSEDHLLAFTGINNLSPSPVLDDYLKLFYYALVFTYRKDSSVHKASAFMQDLGKCRTLRVM</sequence>
<evidence type="ECO:0000313" key="2">
    <source>
        <dbReference type="EMBL" id="MCD7450945.1"/>
    </source>
</evidence>
<feature type="non-terminal residue" evidence="2">
    <location>
        <position position="1"/>
    </location>
</feature>
<keyword evidence="1" id="KW-0732">Signal</keyword>
<protein>
    <submittedName>
        <fullName evidence="2">Uncharacterized protein</fullName>
    </submittedName>
</protein>
<evidence type="ECO:0000313" key="3">
    <source>
        <dbReference type="Proteomes" id="UP000823775"/>
    </source>
</evidence>
<evidence type="ECO:0000256" key="1">
    <source>
        <dbReference type="SAM" id="SignalP"/>
    </source>
</evidence>
<keyword evidence="3" id="KW-1185">Reference proteome</keyword>
<organism evidence="2 3">
    <name type="scientific">Datura stramonium</name>
    <name type="common">Jimsonweed</name>
    <name type="synonym">Common thornapple</name>
    <dbReference type="NCBI Taxonomy" id="4076"/>
    <lineage>
        <taxon>Eukaryota</taxon>
        <taxon>Viridiplantae</taxon>
        <taxon>Streptophyta</taxon>
        <taxon>Embryophyta</taxon>
        <taxon>Tracheophyta</taxon>
        <taxon>Spermatophyta</taxon>
        <taxon>Magnoliopsida</taxon>
        <taxon>eudicotyledons</taxon>
        <taxon>Gunneridae</taxon>
        <taxon>Pentapetalae</taxon>
        <taxon>asterids</taxon>
        <taxon>lamiids</taxon>
        <taxon>Solanales</taxon>
        <taxon>Solanaceae</taxon>
        <taxon>Solanoideae</taxon>
        <taxon>Datureae</taxon>
        <taxon>Datura</taxon>
    </lineage>
</organism>